<dbReference type="GO" id="GO:0003677">
    <property type="term" value="F:DNA binding"/>
    <property type="evidence" value="ECO:0007669"/>
    <property type="project" value="InterPro"/>
</dbReference>
<sequence length="343" mass="37969">MSTLYAGLDVSLEMTSVCVVDAEGRLLAEKQVSSDPEAITKALLLVEGTWDRVGLEAGPLSQWLFFGLKDAGFPAVCIETRHAKAAITAMSRNKNDRNDARSIAQIVRSGWFKAVHVKSTESQELRTLLTSREFLVNKVRDHENEVRGALRPFGLKVGRVSASGFAQRIRDLVSDRPRLAVCMEALLASREVLRQQLASLHNALLRVVKNDELCVRFMGIPGVGPVSALAFKTTIDRPDRFRRSADVGAHLGLTPRQFQSGETDRRGRIGKGGDSLTRTALFAAANVMLSRSTQWTALKHWGVTLARRSSLKKAKVAVARKLAVIMHRMWRDGTPFRWTAQEA</sequence>
<proteinExistence type="predicted"/>
<dbReference type="PANTHER" id="PTHR33055">
    <property type="entry name" value="TRANSPOSASE FOR INSERTION SEQUENCE ELEMENT IS1111A"/>
    <property type="match status" value="1"/>
</dbReference>
<evidence type="ECO:0000259" key="1">
    <source>
        <dbReference type="Pfam" id="PF01548"/>
    </source>
</evidence>
<dbReference type="Proteomes" id="UP000253918">
    <property type="component" value="Unassembled WGS sequence"/>
</dbReference>
<accession>A0A369VRH5</accession>
<evidence type="ECO:0000313" key="4">
    <source>
        <dbReference type="Proteomes" id="UP000253918"/>
    </source>
</evidence>
<feature type="domain" description="Transposase IS110-like N-terminal" evidence="1">
    <location>
        <begin position="6"/>
        <end position="151"/>
    </location>
</feature>
<comment type="caution">
    <text evidence="3">The sequence shown here is derived from an EMBL/GenBank/DDBJ whole genome shotgun (WGS) entry which is preliminary data.</text>
</comment>
<keyword evidence="4" id="KW-1185">Reference proteome</keyword>
<name>A0A369VRH5_9SPHN</name>
<gene>
    <name evidence="3" type="ORF">DVW87_16725</name>
</gene>
<reference evidence="3 4" key="1">
    <citation type="submission" date="2018-07" db="EMBL/GenBank/DDBJ databases">
        <title>a novel species of Sphingomonas isolated from the rhizosphere soil of Araceae plant.</title>
        <authorList>
            <person name="Zhiyong W."/>
            <person name="Qinglan Z."/>
            <person name="Zhiwei F."/>
            <person name="Ding X."/>
            <person name="Gejiao W."/>
            <person name="Shixue Z."/>
        </authorList>
    </citation>
    <scope>NUCLEOTIDE SEQUENCE [LARGE SCALE GENOMIC DNA]</scope>
    <source>
        <strain evidence="3 4">WZY 27</strain>
    </source>
</reference>
<dbReference type="Pfam" id="PF01548">
    <property type="entry name" value="DEDD_Tnp_IS110"/>
    <property type="match status" value="1"/>
</dbReference>
<feature type="domain" description="Transposase IS116/IS110/IS902 C-terminal" evidence="2">
    <location>
        <begin position="216"/>
        <end position="296"/>
    </location>
</feature>
<organism evidence="3 4">
    <name type="scientific">Sphingomonas aracearum</name>
    <dbReference type="NCBI Taxonomy" id="2283317"/>
    <lineage>
        <taxon>Bacteria</taxon>
        <taxon>Pseudomonadati</taxon>
        <taxon>Pseudomonadota</taxon>
        <taxon>Alphaproteobacteria</taxon>
        <taxon>Sphingomonadales</taxon>
        <taxon>Sphingomonadaceae</taxon>
        <taxon>Sphingomonas</taxon>
    </lineage>
</organism>
<dbReference type="InterPro" id="IPR002525">
    <property type="entry name" value="Transp_IS110-like_N"/>
</dbReference>
<evidence type="ECO:0000259" key="2">
    <source>
        <dbReference type="Pfam" id="PF02371"/>
    </source>
</evidence>
<dbReference type="NCBIfam" id="NF033542">
    <property type="entry name" value="transpos_IS110"/>
    <property type="match status" value="1"/>
</dbReference>
<protein>
    <submittedName>
        <fullName evidence="3">IS110 family transposase</fullName>
    </submittedName>
</protein>
<dbReference type="AlphaFoldDB" id="A0A369VRH5"/>
<evidence type="ECO:0000313" key="3">
    <source>
        <dbReference type="EMBL" id="RDE04275.1"/>
    </source>
</evidence>
<dbReference type="OrthoDB" id="7410629at2"/>
<dbReference type="GO" id="GO:0004803">
    <property type="term" value="F:transposase activity"/>
    <property type="evidence" value="ECO:0007669"/>
    <property type="project" value="InterPro"/>
</dbReference>
<dbReference type="EMBL" id="QQNB01000005">
    <property type="protein sequence ID" value="RDE04275.1"/>
    <property type="molecule type" value="Genomic_DNA"/>
</dbReference>
<dbReference type="InterPro" id="IPR003346">
    <property type="entry name" value="Transposase_20"/>
</dbReference>
<dbReference type="Pfam" id="PF02371">
    <property type="entry name" value="Transposase_20"/>
    <property type="match status" value="1"/>
</dbReference>
<dbReference type="InterPro" id="IPR047650">
    <property type="entry name" value="Transpos_IS110"/>
</dbReference>
<dbReference type="PANTHER" id="PTHR33055:SF3">
    <property type="entry name" value="PUTATIVE TRANSPOSASE FOR IS117-RELATED"/>
    <property type="match status" value="1"/>
</dbReference>
<dbReference type="GO" id="GO:0006313">
    <property type="term" value="P:DNA transposition"/>
    <property type="evidence" value="ECO:0007669"/>
    <property type="project" value="InterPro"/>
</dbReference>
<dbReference type="RefSeq" id="WP_114688946.1">
    <property type="nucleotide sequence ID" value="NZ_QQNB01000005.1"/>
</dbReference>